<keyword evidence="3" id="KW-1185">Reference proteome</keyword>
<dbReference type="Proteomes" id="UP000320536">
    <property type="component" value="Chromosome"/>
</dbReference>
<keyword evidence="1" id="KW-0812">Transmembrane</keyword>
<evidence type="ECO:0000256" key="1">
    <source>
        <dbReference type="SAM" id="Phobius"/>
    </source>
</evidence>
<evidence type="ECO:0000313" key="3">
    <source>
        <dbReference type="Proteomes" id="UP000320536"/>
    </source>
</evidence>
<feature type="transmembrane region" description="Helical" evidence="1">
    <location>
        <begin position="62"/>
        <end position="85"/>
    </location>
</feature>
<organism evidence="2 3">
    <name type="scientific">Chlamydophila parapsittaci</name>
    <dbReference type="NCBI Taxonomy" id="344886"/>
    <lineage>
        <taxon>Bacteria</taxon>
        <taxon>Pseudomonadati</taxon>
        <taxon>Chlamydiota</taxon>
        <taxon>Chlamydiia</taxon>
        <taxon>Chlamydiales</taxon>
        <taxon>Chlamydiaceae</taxon>
        <taxon>Chlamydia/Chlamydophila group</taxon>
        <taxon>Chlamydia</taxon>
    </lineage>
</organism>
<name>A0ABX5VWM5_9CHLA</name>
<accession>A0ABX5VWM5</accession>
<evidence type="ECO:0000313" key="2">
    <source>
        <dbReference type="EMBL" id="QDE36921.1"/>
    </source>
</evidence>
<sequence>MHRYTKVPLLPIQSVQRICPLKIEHSLVICKSDFLNFILEMLKLDRLHKLLFRIGLMRMFTFVYHAMLMFITVVYISISCVLHVLCMCSPLEAK</sequence>
<keyword evidence="1" id="KW-1133">Transmembrane helix</keyword>
<proteinExistence type="predicted"/>
<dbReference type="EMBL" id="CP041038">
    <property type="protein sequence ID" value="QDE36921.1"/>
    <property type="molecule type" value="Genomic_DNA"/>
</dbReference>
<keyword evidence="1" id="KW-0472">Membrane</keyword>
<gene>
    <name evidence="2" type="ORF">FI836_01120</name>
</gene>
<protein>
    <submittedName>
        <fullName evidence="2">Uncharacterized protein</fullName>
    </submittedName>
</protein>
<reference evidence="2 3" key="1">
    <citation type="journal article" date="2020" name="Data Brief">
        <title>Data of de novo genome assembly of the Chlamydia psittaci strain isolated from the livestock in Volga Region, Russian Federation.</title>
        <authorList>
            <person name="Feodorova V.A."/>
            <person name="Zaitsev S.S."/>
            <person name="Khizhnyakova M.A."/>
            <person name="Saltykov Y.V."/>
            <person name="Evstifeev V.V."/>
            <person name="Khusainov F.M."/>
            <person name="Yakovlev S.I."/>
            <person name="Larionova O.S."/>
            <person name="Motin V.L."/>
        </authorList>
    </citation>
    <scope>NUCLEOTIDE SEQUENCE [LARGE SCALE GENOMIC DNA]</scope>
    <source>
        <strain evidence="2 3">Rostinovo-70</strain>
    </source>
</reference>